<reference evidence="1" key="1">
    <citation type="submission" date="2022-05" db="EMBL/GenBank/DDBJ databases">
        <title>A multi-omics perspective on studying reproductive biology in Daphnia sinensis.</title>
        <authorList>
            <person name="Jia J."/>
        </authorList>
    </citation>
    <scope>NUCLEOTIDE SEQUENCE</scope>
    <source>
        <strain evidence="1">WSL</strain>
    </source>
</reference>
<proteinExistence type="predicted"/>
<evidence type="ECO:0000313" key="2">
    <source>
        <dbReference type="Proteomes" id="UP000820818"/>
    </source>
</evidence>
<dbReference type="AlphaFoldDB" id="A0AAD5KDQ8"/>
<dbReference type="Proteomes" id="UP000820818">
    <property type="component" value="Unassembled WGS sequence"/>
</dbReference>
<gene>
    <name evidence="1" type="ORF">GHT06_003795</name>
</gene>
<evidence type="ECO:0000313" key="1">
    <source>
        <dbReference type="EMBL" id="KAI9549609.1"/>
    </source>
</evidence>
<accession>A0AAD5KDQ8</accession>
<keyword evidence="2" id="KW-1185">Reference proteome</keyword>
<organism evidence="1 2">
    <name type="scientific">Daphnia sinensis</name>
    <dbReference type="NCBI Taxonomy" id="1820382"/>
    <lineage>
        <taxon>Eukaryota</taxon>
        <taxon>Metazoa</taxon>
        <taxon>Ecdysozoa</taxon>
        <taxon>Arthropoda</taxon>
        <taxon>Crustacea</taxon>
        <taxon>Branchiopoda</taxon>
        <taxon>Diplostraca</taxon>
        <taxon>Cladocera</taxon>
        <taxon>Anomopoda</taxon>
        <taxon>Daphniidae</taxon>
        <taxon>Daphnia</taxon>
        <taxon>Daphnia similis group</taxon>
    </lineage>
</organism>
<dbReference type="EMBL" id="WJBH02000290">
    <property type="protein sequence ID" value="KAI9549609.1"/>
    <property type="molecule type" value="Genomic_DNA"/>
</dbReference>
<comment type="caution">
    <text evidence="1">The sequence shown here is derived from an EMBL/GenBank/DDBJ whole genome shotgun (WGS) entry which is preliminary data.</text>
</comment>
<name>A0AAD5KDQ8_9CRUS</name>
<sequence>MFNATMFMNNGQRFNKETTGNNTKKFVAHWEEKHAGLIAKIIGIVQSEGVISSEIAPVTRNTIIDTANANKKSGPDGFRGTYADIYLMPSMGRYVSEQFAAVIDSLVARFLIGDPVLMANLKQIETETAAAATEAKPSNKRTFAQSEDAYDRLVARLDAVCAENREMALESRELAKGYRAMAEKNAEMAAKTAEMLAQLLATNQTLNLVTNNPIPRGVSPARLRPPWVGQSGRQVLRPRGRPDHCQARADDVAKILTPLLEGKPSETYKEYVAAVCGIEKSEVTKDTFPRMSSVVFLTVLYAGAKARFVVPCFTHITWRQYYTLVNRYNTFAHSINAQTLVSREHDLRVRFGF</sequence>
<protein>
    <submittedName>
        <fullName evidence="1">Uncharacterized protein</fullName>
    </submittedName>
</protein>